<dbReference type="InterPro" id="IPR007034">
    <property type="entry name" value="BMS1_TSR1_C"/>
</dbReference>
<feature type="compositionally biased region" description="Polar residues" evidence="5">
    <location>
        <begin position="40"/>
        <end position="54"/>
    </location>
</feature>
<dbReference type="InterPro" id="IPR030387">
    <property type="entry name" value="G_Bms1/Tsr1_dom"/>
</dbReference>
<evidence type="ECO:0000313" key="7">
    <source>
        <dbReference type="EMBL" id="PPQ98215.1"/>
    </source>
</evidence>
<dbReference type="PANTHER" id="PTHR12858:SF1">
    <property type="entry name" value="PRE-RRNA-PROCESSING PROTEIN TSR1 HOMOLOG"/>
    <property type="match status" value="1"/>
</dbReference>
<feature type="region of interest" description="Disordered" evidence="5">
    <location>
        <begin position="1"/>
        <end position="67"/>
    </location>
</feature>
<evidence type="ECO:0000256" key="4">
    <source>
        <dbReference type="ARBA" id="ARBA00038288"/>
    </source>
</evidence>
<protein>
    <recommendedName>
        <fullName evidence="6">Bms1-type G domain-containing protein</fullName>
    </recommendedName>
</protein>
<evidence type="ECO:0000313" key="8">
    <source>
        <dbReference type="Proteomes" id="UP000284706"/>
    </source>
</evidence>
<dbReference type="Proteomes" id="UP000284706">
    <property type="component" value="Unassembled WGS sequence"/>
</dbReference>
<gene>
    <name evidence="7" type="ORF">CVT26_003467</name>
</gene>
<dbReference type="GO" id="GO:0000462">
    <property type="term" value="P:maturation of SSU-rRNA from tricistronic rRNA transcript (SSU-rRNA, 5.8S rRNA, LSU-rRNA)"/>
    <property type="evidence" value="ECO:0007669"/>
    <property type="project" value="TreeGrafter"/>
</dbReference>
<feature type="compositionally biased region" description="Low complexity" evidence="5">
    <location>
        <begin position="25"/>
        <end position="34"/>
    </location>
</feature>
<dbReference type="GO" id="GO:0005525">
    <property type="term" value="F:GTP binding"/>
    <property type="evidence" value="ECO:0007669"/>
    <property type="project" value="TreeGrafter"/>
</dbReference>
<dbReference type="GO" id="GO:0000479">
    <property type="term" value="P:endonucleolytic cleavage of tricistronic rRNA transcript (SSU-rRNA, 5.8S rRNA, LSU-rRNA)"/>
    <property type="evidence" value="ECO:0007669"/>
    <property type="project" value="TreeGrafter"/>
</dbReference>
<proteinExistence type="inferred from homology"/>
<feature type="compositionally biased region" description="Acidic residues" evidence="5">
    <location>
        <begin position="398"/>
        <end position="434"/>
    </location>
</feature>
<feature type="compositionally biased region" description="Basic residues" evidence="5">
    <location>
        <begin position="1"/>
        <end position="10"/>
    </location>
</feature>
<feature type="compositionally biased region" description="Low complexity" evidence="5">
    <location>
        <begin position="328"/>
        <end position="337"/>
    </location>
</feature>
<feature type="region of interest" description="Disordered" evidence="5">
    <location>
        <begin position="325"/>
        <end position="383"/>
    </location>
</feature>
<dbReference type="GO" id="GO:0034511">
    <property type="term" value="F:U3 snoRNA binding"/>
    <property type="evidence" value="ECO:0007669"/>
    <property type="project" value="TreeGrafter"/>
</dbReference>
<dbReference type="GO" id="GO:0005730">
    <property type="term" value="C:nucleolus"/>
    <property type="evidence" value="ECO:0007669"/>
    <property type="project" value="UniProtKB-SubCell"/>
</dbReference>
<reference evidence="7 8" key="1">
    <citation type="journal article" date="2018" name="Evol. Lett.">
        <title>Horizontal gene cluster transfer increased hallucinogenic mushroom diversity.</title>
        <authorList>
            <person name="Reynolds H.T."/>
            <person name="Vijayakumar V."/>
            <person name="Gluck-Thaler E."/>
            <person name="Korotkin H.B."/>
            <person name="Matheny P.B."/>
            <person name="Slot J.C."/>
        </authorList>
    </citation>
    <scope>NUCLEOTIDE SEQUENCE [LARGE SCALE GENOMIC DNA]</scope>
    <source>
        <strain evidence="7 8">SRW20</strain>
    </source>
</reference>
<accession>A0A409Y5C3</accession>
<sequence>MAEAHHHRPTLKQQNKPFKSKHATKGALKGAAKGRIARQSPKSSSGTSAAAQSRLNRRNNAKQTQLAKRSALVSATRIFNGADGAPRIVAVIPLTEDVSTKSTVRSLAASLDVPADDCPEDGLWRMSRADRFKTSLQFRTVPYRNFYAAVDACKVADYVVFVLSSAVEVDAWGDTLLRTLQAQGLPDVVSVIPADTSIDPKSRAGILKSLLSFMQYFVPTQSRVFDLHVSSDMLNALRSLSEGKPADVRWKEGRSWMLAEATEWEEGTLKVTGTVRGAPLSANRLVHLPDFGDFQISKILSAPLPRVSKSGHVSGMEVEPALLAEPDSSSADSLVSSNEPEDFANEQTWPTEEEMNGTVDEIQTDTPDAVAGTTPKTVRRIPKGMSEYQAAWIIDEDDEEADEEDGKESSEEADGQLADEDEEMQDMPVDDSQSDVDRKESVRFEDLDMEEEEAQQREEEDDLSFPDEIDTPKDIPARTRFQRYRGMRSFRTSPWDPYENLPRDYARIFQFEDFKRTERGVRRRLEEEAGTIEPGTRVTLYLKDVPEEAASTPVPVLFSVLQHEHKKTVLNFTVQRNTEYDGSVRSKDPLVLFVGPRRLSVNPIYSQHTRGGGKGTNNVHKFERYLRHGSTFVATTYGPVTYGKQPCVLLRETTDVQAPHLVAMGTFLNPDTTRIIAKRIILTGHPFKVHKKTATIRYMFFNPDDVLYFKPIQLHTKYGRTGHIRESLGTHGYFKAYFDGPINQMDTVCMSLYKRVFPKWSSIWTPQGSREGANGRPSDAMEE</sequence>
<name>A0A409Y5C3_9AGAR</name>
<keyword evidence="3" id="KW-0539">Nucleus</keyword>
<comment type="subcellular location">
    <subcellularLocation>
        <location evidence="1">Nucleus</location>
        <location evidence="1">Nucleolus</location>
    </subcellularLocation>
</comment>
<dbReference type="InterPro" id="IPR012948">
    <property type="entry name" value="AARP2CN"/>
</dbReference>
<keyword evidence="8" id="KW-1185">Reference proteome</keyword>
<evidence type="ECO:0000256" key="1">
    <source>
        <dbReference type="ARBA" id="ARBA00004604"/>
    </source>
</evidence>
<dbReference type="PROSITE" id="PS51714">
    <property type="entry name" value="G_BMS1"/>
    <property type="match status" value="1"/>
</dbReference>
<dbReference type="STRING" id="231916.A0A409Y5C3"/>
<feature type="domain" description="Bms1-type G" evidence="6">
    <location>
        <begin position="85"/>
        <end position="246"/>
    </location>
</feature>
<dbReference type="Pfam" id="PF08142">
    <property type="entry name" value="AARP2CN"/>
    <property type="match status" value="1"/>
</dbReference>
<dbReference type="OrthoDB" id="119302at2759"/>
<keyword evidence="2" id="KW-0690">Ribosome biogenesis</keyword>
<dbReference type="SMART" id="SM00785">
    <property type="entry name" value="AARP2CN"/>
    <property type="match status" value="1"/>
</dbReference>
<feature type="compositionally biased region" description="Basic and acidic residues" evidence="5">
    <location>
        <begin position="435"/>
        <end position="446"/>
    </location>
</feature>
<feature type="compositionally biased region" description="Acidic residues" evidence="5">
    <location>
        <begin position="447"/>
        <end position="469"/>
    </location>
</feature>
<evidence type="ECO:0000259" key="6">
    <source>
        <dbReference type="PROSITE" id="PS51714"/>
    </source>
</evidence>
<dbReference type="FunCoup" id="A0A409Y5C3">
    <property type="interactions" value="444"/>
</dbReference>
<comment type="caution">
    <text evidence="7">The sequence shown here is derived from an EMBL/GenBank/DDBJ whole genome shotgun (WGS) entry which is preliminary data.</text>
</comment>
<dbReference type="PANTHER" id="PTHR12858">
    <property type="entry name" value="RIBOSOME BIOGENESIS PROTEIN"/>
    <property type="match status" value="1"/>
</dbReference>
<dbReference type="AlphaFoldDB" id="A0A409Y5C3"/>
<dbReference type="InParanoid" id="A0A409Y5C3"/>
<evidence type="ECO:0000256" key="2">
    <source>
        <dbReference type="ARBA" id="ARBA00022517"/>
    </source>
</evidence>
<dbReference type="EMBL" id="NHYE01001139">
    <property type="protein sequence ID" value="PPQ98215.1"/>
    <property type="molecule type" value="Genomic_DNA"/>
</dbReference>
<evidence type="ECO:0000256" key="5">
    <source>
        <dbReference type="SAM" id="MobiDB-lite"/>
    </source>
</evidence>
<evidence type="ECO:0000256" key="3">
    <source>
        <dbReference type="ARBA" id="ARBA00023242"/>
    </source>
</evidence>
<dbReference type="InterPro" id="IPR039761">
    <property type="entry name" value="Bms1/Tsr1"/>
</dbReference>
<dbReference type="GO" id="GO:0003924">
    <property type="term" value="F:GTPase activity"/>
    <property type="evidence" value="ECO:0007669"/>
    <property type="project" value="TreeGrafter"/>
</dbReference>
<comment type="similarity">
    <text evidence="4">Belongs to the TRAFAC class translation factor GTPase superfamily. Bms1-like GTPase family. TSR1 subfamily.</text>
</comment>
<feature type="region of interest" description="Disordered" evidence="5">
    <location>
        <begin position="398"/>
        <end position="473"/>
    </location>
</feature>
<organism evidence="7 8">
    <name type="scientific">Gymnopilus dilepis</name>
    <dbReference type="NCBI Taxonomy" id="231916"/>
    <lineage>
        <taxon>Eukaryota</taxon>
        <taxon>Fungi</taxon>
        <taxon>Dikarya</taxon>
        <taxon>Basidiomycota</taxon>
        <taxon>Agaricomycotina</taxon>
        <taxon>Agaricomycetes</taxon>
        <taxon>Agaricomycetidae</taxon>
        <taxon>Agaricales</taxon>
        <taxon>Agaricineae</taxon>
        <taxon>Hymenogastraceae</taxon>
        <taxon>Gymnopilus</taxon>
    </lineage>
</organism>
<dbReference type="SMART" id="SM01362">
    <property type="entry name" value="DUF663"/>
    <property type="match status" value="1"/>
</dbReference>
<dbReference type="GO" id="GO:0030688">
    <property type="term" value="C:preribosome, small subunit precursor"/>
    <property type="evidence" value="ECO:0007669"/>
    <property type="project" value="TreeGrafter"/>
</dbReference>
<dbReference type="Pfam" id="PF04950">
    <property type="entry name" value="RIBIOP_C"/>
    <property type="match status" value="1"/>
</dbReference>
<dbReference type="Pfam" id="PF22298">
    <property type="entry name" value="Tsr1_G-like"/>
    <property type="match status" value="1"/>
</dbReference>